<dbReference type="GO" id="GO:0016705">
    <property type="term" value="F:oxidoreductase activity, acting on paired donors, with incorporation or reduction of molecular oxygen"/>
    <property type="evidence" value="ECO:0007669"/>
    <property type="project" value="InterPro"/>
</dbReference>
<reference evidence="8" key="2">
    <citation type="submission" date="2023-01" db="EMBL/GenBank/DDBJ databases">
        <authorList>
            <person name="Sun Q."/>
            <person name="Evtushenko L."/>
        </authorList>
    </citation>
    <scope>NUCLEOTIDE SEQUENCE</scope>
    <source>
        <strain evidence="8">VKM Ac-1069</strain>
    </source>
</reference>
<keyword evidence="9" id="KW-1185">Reference proteome</keyword>
<dbReference type="PANTHER" id="PTHR46696:SF6">
    <property type="entry name" value="P450, PUTATIVE (EUROFUNG)-RELATED"/>
    <property type="match status" value="1"/>
</dbReference>
<evidence type="ECO:0000313" key="9">
    <source>
        <dbReference type="Proteomes" id="UP001143463"/>
    </source>
</evidence>
<dbReference type="Proteomes" id="UP001143463">
    <property type="component" value="Unassembled WGS sequence"/>
</dbReference>
<organism evidence="8 9">
    <name type="scientific">Pseudonocardia halophobica</name>
    <dbReference type="NCBI Taxonomy" id="29401"/>
    <lineage>
        <taxon>Bacteria</taxon>
        <taxon>Bacillati</taxon>
        <taxon>Actinomycetota</taxon>
        <taxon>Actinomycetes</taxon>
        <taxon>Pseudonocardiales</taxon>
        <taxon>Pseudonocardiaceae</taxon>
        <taxon>Pseudonocardia</taxon>
    </lineage>
</organism>
<dbReference type="AlphaFoldDB" id="A0A9W6P1N4"/>
<dbReference type="InterPro" id="IPR001128">
    <property type="entry name" value="Cyt_P450"/>
</dbReference>
<dbReference type="SUPFAM" id="SSF48264">
    <property type="entry name" value="Cytochrome P450"/>
    <property type="match status" value="1"/>
</dbReference>
<dbReference type="FunFam" id="1.10.630.10:FF:000018">
    <property type="entry name" value="Cytochrome P450 monooxygenase"/>
    <property type="match status" value="1"/>
</dbReference>
<evidence type="ECO:0000256" key="6">
    <source>
        <dbReference type="ARBA" id="ARBA00023033"/>
    </source>
</evidence>
<dbReference type="PRINTS" id="PR00385">
    <property type="entry name" value="P450"/>
</dbReference>
<dbReference type="InterPro" id="IPR002397">
    <property type="entry name" value="Cyt_P450_B"/>
</dbReference>
<dbReference type="PANTHER" id="PTHR46696">
    <property type="entry name" value="P450, PUTATIVE (EUROFUNG)-RELATED"/>
    <property type="match status" value="1"/>
</dbReference>
<keyword evidence="2 7" id="KW-0349">Heme</keyword>
<proteinExistence type="inferred from homology"/>
<keyword evidence="4 7" id="KW-0560">Oxidoreductase</keyword>
<evidence type="ECO:0000256" key="1">
    <source>
        <dbReference type="ARBA" id="ARBA00010617"/>
    </source>
</evidence>
<dbReference type="PRINTS" id="PR00359">
    <property type="entry name" value="BP450"/>
</dbReference>
<dbReference type="GO" id="GO:0020037">
    <property type="term" value="F:heme binding"/>
    <property type="evidence" value="ECO:0007669"/>
    <property type="project" value="InterPro"/>
</dbReference>
<dbReference type="Gene3D" id="1.10.630.10">
    <property type="entry name" value="Cytochrome P450"/>
    <property type="match status" value="1"/>
</dbReference>
<protein>
    <submittedName>
        <fullName evidence="8">Cytochrome P450</fullName>
    </submittedName>
</protein>
<comment type="caution">
    <text evidence="8">The sequence shown here is derived from an EMBL/GenBank/DDBJ whole genome shotgun (WGS) entry which is preliminary data.</text>
</comment>
<dbReference type="GO" id="GO:0005506">
    <property type="term" value="F:iron ion binding"/>
    <property type="evidence" value="ECO:0007669"/>
    <property type="project" value="InterPro"/>
</dbReference>
<dbReference type="EMBL" id="BSFQ01000069">
    <property type="protein sequence ID" value="GLL16167.1"/>
    <property type="molecule type" value="Genomic_DNA"/>
</dbReference>
<accession>A0A9W6P1N4</accession>
<dbReference type="GO" id="GO:0004497">
    <property type="term" value="F:monooxygenase activity"/>
    <property type="evidence" value="ECO:0007669"/>
    <property type="project" value="UniProtKB-KW"/>
</dbReference>
<reference evidence="8" key="1">
    <citation type="journal article" date="2014" name="Int. J. Syst. Evol. Microbiol.">
        <title>Complete genome sequence of Corynebacterium casei LMG S-19264T (=DSM 44701T), isolated from a smear-ripened cheese.</title>
        <authorList>
            <consortium name="US DOE Joint Genome Institute (JGI-PGF)"/>
            <person name="Walter F."/>
            <person name="Albersmeier A."/>
            <person name="Kalinowski J."/>
            <person name="Ruckert C."/>
        </authorList>
    </citation>
    <scope>NUCLEOTIDE SEQUENCE</scope>
    <source>
        <strain evidence="8">VKM Ac-1069</strain>
    </source>
</reference>
<evidence type="ECO:0000256" key="7">
    <source>
        <dbReference type="RuleBase" id="RU000461"/>
    </source>
</evidence>
<gene>
    <name evidence="8" type="ORF">GCM10017577_73220</name>
</gene>
<evidence type="ECO:0000256" key="5">
    <source>
        <dbReference type="ARBA" id="ARBA00023004"/>
    </source>
</evidence>
<evidence type="ECO:0000256" key="3">
    <source>
        <dbReference type="ARBA" id="ARBA00022723"/>
    </source>
</evidence>
<name>A0A9W6P1N4_9PSEU</name>
<keyword evidence="5 7" id="KW-0408">Iron</keyword>
<dbReference type="Pfam" id="PF00067">
    <property type="entry name" value="p450"/>
    <property type="match status" value="1"/>
</dbReference>
<sequence>MPTTRADVRPDLVVDFDIYDPALTMPVDRMQERTAELAKVGPIVWSPAYAGHWLVTAYDEVHEILRDPATFSSYPNNLVDAGQGKFLPIELDPPEHTSYRQALQPLFNPTRMRALEPRIRELVVELIEKFQGAGKVEFVEQFAHELPTTVFLALMGWPLEDAPMFTEATEIAMNGKPGDTPEQAVASRTEAAMQMFGYFMQVIHARRAAAEAGEELDDITTAVMHTRIKDAEGVERDLTDDELARMFFLLLIAGLHTVQGTLCWMMLHLSTNTDQRDAVIADADAIPAAVEEVLRYEAQVAMGRRAVRDVEIGGVTIKADDQLLLLLCSANRDDSQFADPQSLRVDRTPNRHLSFGSGPHRCIGSHLARVELRIAMEEIHKRIPDYRSDPEDPAVVLPSQVRGFARLPLLFTPVTPS</sequence>
<evidence type="ECO:0000313" key="8">
    <source>
        <dbReference type="EMBL" id="GLL16167.1"/>
    </source>
</evidence>
<dbReference type="RefSeq" id="WP_037054415.1">
    <property type="nucleotide sequence ID" value="NZ_BAAAUZ010000082.1"/>
</dbReference>
<dbReference type="PROSITE" id="PS00086">
    <property type="entry name" value="CYTOCHROME_P450"/>
    <property type="match status" value="1"/>
</dbReference>
<dbReference type="InterPro" id="IPR017972">
    <property type="entry name" value="Cyt_P450_CS"/>
</dbReference>
<dbReference type="InterPro" id="IPR036396">
    <property type="entry name" value="Cyt_P450_sf"/>
</dbReference>
<evidence type="ECO:0000256" key="2">
    <source>
        <dbReference type="ARBA" id="ARBA00022617"/>
    </source>
</evidence>
<comment type="similarity">
    <text evidence="1 7">Belongs to the cytochrome P450 family.</text>
</comment>
<keyword evidence="6 7" id="KW-0503">Monooxygenase</keyword>
<evidence type="ECO:0000256" key="4">
    <source>
        <dbReference type="ARBA" id="ARBA00023002"/>
    </source>
</evidence>
<keyword evidence="3 7" id="KW-0479">Metal-binding</keyword>